<dbReference type="GO" id="GO:0006260">
    <property type="term" value="P:DNA replication"/>
    <property type="evidence" value="ECO:0007669"/>
    <property type="project" value="InterPro"/>
</dbReference>
<evidence type="ECO:0000313" key="5">
    <source>
        <dbReference type="EMBL" id="MST48916.1"/>
    </source>
</evidence>
<dbReference type="PIRSF" id="PIRSF002070">
    <property type="entry name" value="SSB"/>
    <property type="match status" value="1"/>
</dbReference>
<dbReference type="RefSeq" id="WP_154543076.1">
    <property type="nucleotide sequence ID" value="NZ_VUMY01000002.1"/>
</dbReference>
<dbReference type="InterPro" id="IPR011344">
    <property type="entry name" value="ssDNA-bd"/>
</dbReference>
<dbReference type="Pfam" id="PF00436">
    <property type="entry name" value="SSB"/>
    <property type="match status" value="1"/>
</dbReference>
<evidence type="ECO:0000256" key="3">
    <source>
        <dbReference type="RuleBase" id="RU000524"/>
    </source>
</evidence>
<accession>A0A7K0K094</accession>
<dbReference type="InterPro" id="IPR000424">
    <property type="entry name" value="Primosome_PriB/ssb"/>
</dbReference>
<feature type="compositionally biased region" description="Low complexity" evidence="4">
    <location>
        <begin position="134"/>
        <end position="153"/>
    </location>
</feature>
<dbReference type="GO" id="GO:0003697">
    <property type="term" value="F:single-stranded DNA binding"/>
    <property type="evidence" value="ECO:0007669"/>
    <property type="project" value="InterPro"/>
</dbReference>
<evidence type="ECO:0000256" key="2">
    <source>
        <dbReference type="PIRNR" id="PIRNR002070"/>
    </source>
</evidence>
<evidence type="ECO:0000256" key="4">
    <source>
        <dbReference type="SAM" id="MobiDB-lite"/>
    </source>
</evidence>
<comment type="caution">
    <text evidence="5">The sequence shown here is derived from an EMBL/GenBank/DDBJ whole genome shotgun (WGS) entry which is preliminary data.</text>
</comment>
<sequence>MPYPRIQIKGRLTGDPEIRYTPNGKALCKLNVACNRKQHNPQTNQWEDKGDPVFLNVNMWGEKGETIAEQTHKGTQVLITGELEPNNWIDQKTGNQVRAFQVNAETVALIPQWQGKNQTPTQGWNDPQDNQAWTQPQTDQWTQPPQNQQPLTGQHDETPPF</sequence>
<dbReference type="EMBL" id="VUMY01000002">
    <property type="protein sequence ID" value="MST48916.1"/>
    <property type="molecule type" value="Genomic_DNA"/>
</dbReference>
<reference evidence="5 6" key="1">
    <citation type="submission" date="2019-08" db="EMBL/GenBank/DDBJ databases">
        <title>In-depth cultivation of the pig gut microbiome towards novel bacterial diversity and tailored functional studies.</title>
        <authorList>
            <person name="Wylensek D."/>
            <person name="Hitch T.C.A."/>
            <person name="Clavel T."/>
        </authorList>
    </citation>
    <scope>NUCLEOTIDE SEQUENCE [LARGE SCALE GENOMIC DNA]</scope>
    <source>
        <strain evidence="5 6">RF-GAM-744-WT-7</strain>
    </source>
</reference>
<dbReference type="PANTHER" id="PTHR10302">
    <property type="entry name" value="SINGLE-STRANDED DNA-BINDING PROTEIN"/>
    <property type="match status" value="1"/>
</dbReference>
<protein>
    <recommendedName>
        <fullName evidence="2 3">Single-stranded DNA-binding protein</fullName>
    </recommendedName>
</protein>
<evidence type="ECO:0000313" key="6">
    <source>
        <dbReference type="Proteomes" id="UP000442535"/>
    </source>
</evidence>
<dbReference type="Gene3D" id="2.40.50.140">
    <property type="entry name" value="Nucleic acid-binding proteins"/>
    <property type="match status" value="1"/>
</dbReference>
<feature type="compositionally biased region" description="Polar residues" evidence="4">
    <location>
        <begin position="114"/>
        <end position="133"/>
    </location>
</feature>
<dbReference type="AlphaFoldDB" id="A0A7K0K094"/>
<dbReference type="GO" id="GO:0009295">
    <property type="term" value="C:nucleoid"/>
    <property type="evidence" value="ECO:0007669"/>
    <property type="project" value="TreeGrafter"/>
</dbReference>
<keyword evidence="6" id="KW-1185">Reference proteome</keyword>
<feature type="region of interest" description="Disordered" evidence="4">
    <location>
        <begin position="112"/>
        <end position="161"/>
    </location>
</feature>
<dbReference type="Proteomes" id="UP000442535">
    <property type="component" value="Unassembled WGS sequence"/>
</dbReference>
<dbReference type="SUPFAM" id="SSF50249">
    <property type="entry name" value="Nucleic acid-binding proteins"/>
    <property type="match status" value="1"/>
</dbReference>
<evidence type="ECO:0000256" key="1">
    <source>
        <dbReference type="ARBA" id="ARBA00023125"/>
    </source>
</evidence>
<dbReference type="NCBIfam" id="TIGR00621">
    <property type="entry name" value="ssb"/>
    <property type="match status" value="1"/>
</dbReference>
<dbReference type="PROSITE" id="PS50935">
    <property type="entry name" value="SSB"/>
    <property type="match status" value="1"/>
</dbReference>
<dbReference type="InterPro" id="IPR012340">
    <property type="entry name" value="NA-bd_OB-fold"/>
</dbReference>
<organism evidence="5 6">
    <name type="scientific">Mobiluncus porci</name>
    <dbReference type="NCBI Taxonomy" id="2652278"/>
    <lineage>
        <taxon>Bacteria</taxon>
        <taxon>Bacillati</taxon>
        <taxon>Actinomycetota</taxon>
        <taxon>Actinomycetes</taxon>
        <taxon>Actinomycetales</taxon>
        <taxon>Actinomycetaceae</taxon>
        <taxon>Mobiluncus</taxon>
    </lineage>
</organism>
<dbReference type="PANTHER" id="PTHR10302:SF27">
    <property type="entry name" value="SINGLE-STRANDED DNA-BINDING PROTEIN"/>
    <property type="match status" value="1"/>
</dbReference>
<gene>
    <name evidence="5" type="primary">ssb</name>
    <name evidence="5" type="ORF">FYJ63_01375</name>
</gene>
<proteinExistence type="predicted"/>
<dbReference type="CDD" id="cd04496">
    <property type="entry name" value="SSB_OBF"/>
    <property type="match status" value="1"/>
</dbReference>
<keyword evidence="1 2" id="KW-0238">DNA-binding</keyword>
<name>A0A7K0K094_9ACTO</name>